<keyword evidence="4 8" id="KW-0812">Transmembrane</keyword>
<dbReference type="Pfam" id="PF10270">
    <property type="entry name" value="MMgT"/>
    <property type="match status" value="1"/>
</dbReference>
<comment type="caution">
    <text evidence="8">Lacks conserved residue(s) required for the propagation of feature annotation.</text>
</comment>
<protein>
    <recommendedName>
        <fullName evidence="8">Membrane magnesium transporter</fullName>
    </recommendedName>
</protein>
<dbReference type="GO" id="GO:0031901">
    <property type="term" value="C:early endosome membrane"/>
    <property type="evidence" value="ECO:0007669"/>
    <property type="project" value="UniProtKB-SubCell"/>
</dbReference>
<evidence type="ECO:0000256" key="4">
    <source>
        <dbReference type="ARBA" id="ARBA00022692"/>
    </source>
</evidence>
<dbReference type="GO" id="GO:0072546">
    <property type="term" value="C:EMC complex"/>
    <property type="evidence" value="ECO:0007669"/>
    <property type="project" value="UniProtKB-UniRule"/>
</dbReference>
<dbReference type="Proteomes" id="UP000515146">
    <property type="component" value="Unplaced"/>
</dbReference>
<dbReference type="FunCoup" id="A0A6P6Y172">
    <property type="interactions" value="1206"/>
</dbReference>
<organism evidence="9 10">
    <name type="scientific">Dermatophagoides pteronyssinus</name>
    <name type="common">European house dust mite</name>
    <dbReference type="NCBI Taxonomy" id="6956"/>
    <lineage>
        <taxon>Eukaryota</taxon>
        <taxon>Metazoa</taxon>
        <taxon>Ecdysozoa</taxon>
        <taxon>Arthropoda</taxon>
        <taxon>Chelicerata</taxon>
        <taxon>Arachnida</taxon>
        <taxon>Acari</taxon>
        <taxon>Acariformes</taxon>
        <taxon>Sarcoptiformes</taxon>
        <taxon>Astigmata</taxon>
        <taxon>Psoroptidia</taxon>
        <taxon>Analgoidea</taxon>
        <taxon>Pyroglyphidae</taxon>
        <taxon>Dermatophagoidinae</taxon>
        <taxon>Dermatophagoides</taxon>
    </lineage>
</organism>
<dbReference type="GO" id="GO:0005886">
    <property type="term" value="C:plasma membrane"/>
    <property type="evidence" value="ECO:0007669"/>
    <property type="project" value="TreeGrafter"/>
</dbReference>
<evidence type="ECO:0000256" key="2">
    <source>
        <dbReference type="ARBA" id="ARBA00006109"/>
    </source>
</evidence>
<keyword evidence="8" id="KW-0813">Transport</keyword>
<dbReference type="PANTHER" id="PTHR21181">
    <property type="match status" value="1"/>
</dbReference>
<evidence type="ECO:0000256" key="1">
    <source>
        <dbReference type="ARBA" id="ARBA00004477"/>
    </source>
</evidence>
<keyword evidence="6 8" id="KW-1133">Transmembrane helix</keyword>
<evidence type="ECO:0000256" key="7">
    <source>
        <dbReference type="ARBA" id="ARBA00023136"/>
    </source>
</evidence>
<sequence length="140" mass="16091">MVTIIELLLFIIAYLHHRILLFSLQSIYNYLPKLVKMFFKLMLICGLCSLFHAAFSAAQYRSYLRVSEQKFTGSLPMDIMIQAFVSLLVTLYSVVSIYCNFKVIFANDDFANKSYGHVFSTPPSLVTFNHRGRILTSKQS</sequence>
<evidence type="ECO:0000313" key="10">
    <source>
        <dbReference type="RefSeq" id="XP_027199010.1"/>
    </source>
</evidence>
<feature type="transmembrane region" description="Helical" evidence="8">
    <location>
        <begin position="7"/>
        <end position="31"/>
    </location>
</feature>
<evidence type="ECO:0000256" key="5">
    <source>
        <dbReference type="ARBA" id="ARBA00022824"/>
    </source>
</evidence>
<name>A0A6P6Y172_DERPT</name>
<keyword evidence="8" id="KW-0333">Golgi apparatus</keyword>
<evidence type="ECO:0000256" key="3">
    <source>
        <dbReference type="ARBA" id="ARBA00011276"/>
    </source>
</evidence>
<feature type="transmembrane region" description="Helical" evidence="8">
    <location>
        <begin position="79"/>
        <end position="98"/>
    </location>
</feature>
<dbReference type="PANTHER" id="PTHR21181:SF7">
    <property type="entry name" value="ER MEMBRANE PROTEIN COMPLEX SUBUNIT 5"/>
    <property type="match status" value="1"/>
</dbReference>
<dbReference type="AlphaFoldDB" id="A0A6P6Y172"/>
<dbReference type="RefSeq" id="XP_027199010.1">
    <property type="nucleotide sequence ID" value="XM_027343209.1"/>
</dbReference>
<evidence type="ECO:0000256" key="8">
    <source>
        <dbReference type="RuleBase" id="RU367002"/>
    </source>
</evidence>
<evidence type="ECO:0000313" key="9">
    <source>
        <dbReference type="Proteomes" id="UP000515146"/>
    </source>
</evidence>
<dbReference type="KEGG" id="dpte:113793217"/>
<dbReference type="InterPro" id="IPR018937">
    <property type="entry name" value="MMgT"/>
</dbReference>
<reference evidence="10" key="1">
    <citation type="submission" date="2025-08" db="UniProtKB">
        <authorList>
            <consortium name="RefSeq"/>
        </authorList>
    </citation>
    <scope>IDENTIFICATION</scope>
    <source>
        <strain evidence="10">Airmid</strain>
    </source>
</reference>
<dbReference type="GO" id="GO:0000139">
    <property type="term" value="C:Golgi membrane"/>
    <property type="evidence" value="ECO:0007669"/>
    <property type="project" value="UniProtKB-SubCell"/>
</dbReference>
<evidence type="ECO:0000256" key="6">
    <source>
        <dbReference type="ARBA" id="ARBA00022989"/>
    </source>
</evidence>
<keyword evidence="7 8" id="KW-0472">Membrane</keyword>
<keyword evidence="9" id="KW-1185">Reference proteome</keyword>
<dbReference type="GO" id="GO:0022890">
    <property type="term" value="F:inorganic cation transmembrane transporter activity"/>
    <property type="evidence" value="ECO:0007669"/>
    <property type="project" value="TreeGrafter"/>
</dbReference>
<keyword evidence="5 8" id="KW-0256">Endoplasmic reticulum</keyword>
<comment type="subunit">
    <text evidence="3">Component of the ER membrane protein complex (EMC).</text>
</comment>
<accession>A0A6P6Y172</accession>
<dbReference type="InParanoid" id="A0A6P6Y172"/>
<feature type="transmembrane region" description="Helical" evidence="8">
    <location>
        <begin position="37"/>
        <end position="58"/>
    </location>
</feature>
<dbReference type="OrthoDB" id="44756at2759"/>
<comment type="function">
    <text evidence="8">Part of the endoplasmic reticulum membrane protein complex (EMC) that enables the energy-independent insertion into endoplasmic reticulum membranes of newly synthesized membrane proteins. May be involved in Mg(2+) transport.</text>
</comment>
<comment type="similarity">
    <text evidence="2 8">Belongs to the membrane magnesium transporter (TC 1.A.67) family.</text>
</comment>
<proteinExistence type="inferred from homology"/>
<dbReference type="OMA" id="CYGIVHL"/>
<keyword evidence="8" id="KW-0967">Endosome</keyword>
<comment type="subcellular location">
    <subcellularLocation>
        <location evidence="1">Endoplasmic reticulum membrane</location>
        <topology evidence="1">Multi-pass membrane protein</topology>
    </subcellularLocation>
    <subcellularLocation>
        <location evidence="8">Golgi apparatus membrane</location>
        <topology evidence="8">Multi-pass membrane protein</topology>
    </subcellularLocation>
    <subcellularLocation>
        <location evidence="8">Early endosome membrane</location>
        <topology evidence="8">Multi-pass membrane protein</topology>
    </subcellularLocation>
</comment>
<keyword evidence="8" id="KW-0460">Magnesium</keyword>
<gene>
    <name evidence="10" type="primary">LOC113793217</name>
</gene>